<organism evidence="8 9">
    <name type="scientific">Rhodofomes roseus</name>
    <dbReference type="NCBI Taxonomy" id="34475"/>
    <lineage>
        <taxon>Eukaryota</taxon>
        <taxon>Fungi</taxon>
        <taxon>Dikarya</taxon>
        <taxon>Basidiomycota</taxon>
        <taxon>Agaricomycotina</taxon>
        <taxon>Agaricomycetes</taxon>
        <taxon>Polyporales</taxon>
        <taxon>Rhodofomes</taxon>
    </lineage>
</organism>
<evidence type="ECO:0000256" key="2">
    <source>
        <dbReference type="ARBA" id="ARBA00022448"/>
    </source>
</evidence>
<dbReference type="AlphaFoldDB" id="A0A4Y9XNY2"/>
<feature type="transmembrane region" description="Helical" evidence="7">
    <location>
        <begin position="263"/>
        <end position="281"/>
    </location>
</feature>
<dbReference type="Gene3D" id="1.20.1250.20">
    <property type="entry name" value="MFS general substrate transporter like domains"/>
    <property type="match status" value="1"/>
</dbReference>
<dbReference type="SUPFAM" id="SSF103473">
    <property type="entry name" value="MFS general substrate transporter"/>
    <property type="match status" value="1"/>
</dbReference>
<feature type="transmembrane region" description="Helical" evidence="7">
    <location>
        <begin position="322"/>
        <end position="343"/>
    </location>
</feature>
<feature type="region of interest" description="Disordered" evidence="6">
    <location>
        <begin position="1"/>
        <end position="41"/>
    </location>
</feature>
<keyword evidence="4 7" id="KW-1133">Transmembrane helix</keyword>
<protein>
    <submittedName>
        <fullName evidence="8">Uncharacterized protein</fullName>
    </submittedName>
</protein>
<keyword evidence="5 7" id="KW-0472">Membrane</keyword>
<feature type="transmembrane region" description="Helical" evidence="7">
    <location>
        <begin position="129"/>
        <end position="150"/>
    </location>
</feature>
<dbReference type="Proteomes" id="UP000298390">
    <property type="component" value="Unassembled WGS sequence"/>
</dbReference>
<reference evidence="8 9" key="1">
    <citation type="submission" date="2019-01" db="EMBL/GenBank/DDBJ databases">
        <title>Genome sequencing of the rare red list fungi Fomitopsis rosea.</title>
        <authorList>
            <person name="Buettner E."/>
            <person name="Kellner H."/>
        </authorList>
    </citation>
    <scope>NUCLEOTIDE SEQUENCE [LARGE SCALE GENOMIC DNA]</scope>
    <source>
        <strain evidence="8 9">DSM 105464</strain>
    </source>
</reference>
<keyword evidence="3 7" id="KW-0812">Transmembrane</keyword>
<feature type="transmembrane region" description="Helical" evidence="7">
    <location>
        <begin position="235"/>
        <end position="254"/>
    </location>
</feature>
<evidence type="ECO:0000256" key="4">
    <source>
        <dbReference type="ARBA" id="ARBA00022989"/>
    </source>
</evidence>
<proteinExistence type="predicted"/>
<feature type="transmembrane region" description="Helical" evidence="7">
    <location>
        <begin position="287"/>
        <end position="310"/>
    </location>
</feature>
<evidence type="ECO:0000313" key="8">
    <source>
        <dbReference type="EMBL" id="TFY51077.1"/>
    </source>
</evidence>
<comment type="subcellular location">
    <subcellularLocation>
        <location evidence="1">Membrane</location>
        <topology evidence="1">Multi-pass membrane protein</topology>
    </subcellularLocation>
</comment>
<dbReference type="STRING" id="34475.A0A4Y9XNY2"/>
<feature type="transmembrane region" description="Helical" evidence="7">
    <location>
        <begin position="202"/>
        <end position="223"/>
    </location>
</feature>
<feature type="compositionally biased region" description="Polar residues" evidence="6">
    <location>
        <begin position="1"/>
        <end position="10"/>
    </location>
</feature>
<feature type="transmembrane region" description="Helical" evidence="7">
    <location>
        <begin position="105"/>
        <end position="123"/>
    </location>
</feature>
<evidence type="ECO:0000313" key="9">
    <source>
        <dbReference type="Proteomes" id="UP000298390"/>
    </source>
</evidence>
<dbReference type="PANTHER" id="PTHR43791">
    <property type="entry name" value="PERMEASE-RELATED"/>
    <property type="match status" value="1"/>
</dbReference>
<evidence type="ECO:0000256" key="5">
    <source>
        <dbReference type="ARBA" id="ARBA00023136"/>
    </source>
</evidence>
<dbReference type="GO" id="GO:0016020">
    <property type="term" value="C:membrane"/>
    <property type="evidence" value="ECO:0007669"/>
    <property type="project" value="UniProtKB-SubCell"/>
</dbReference>
<evidence type="ECO:0000256" key="7">
    <source>
        <dbReference type="SAM" id="Phobius"/>
    </source>
</evidence>
<accession>A0A4Y9XNY2</accession>
<name>A0A4Y9XNY2_9APHY</name>
<dbReference type="PANTHER" id="PTHR43791:SF18">
    <property type="entry name" value="NICOTINIC ACID TRANSPORTER TNA1, PUTATIVE (AFU_ORTHOLOGUE AFUA_3G03820)-RELATED"/>
    <property type="match status" value="1"/>
</dbReference>
<dbReference type="GO" id="GO:0022857">
    <property type="term" value="F:transmembrane transporter activity"/>
    <property type="evidence" value="ECO:0007669"/>
    <property type="project" value="TreeGrafter"/>
</dbReference>
<feature type="transmembrane region" description="Helical" evidence="7">
    <location>
        <begin position="355"/>
        <end position="378"/>
    </location>
</feature>
<comment type="caution">
    <text evidence="8">The sequence shown here is derived from an EMBL/GenBank/DDBJ whole genome shotgun (WGS) entry which is preliminary data.</text>
</comment>
<dbReference type="InterPro" id="IPR036259">
    <property type="entry name" value="MFS_trans_sf"/>
</dbReference>
<gene>
    <name evidence="8" type="ORF">EVJ58_g10754</name>
</gene>
<evidence type="ECO:0000256" key="3">
    <source>
        <dbReference type="ARBA" id="ARBA00022692"/>
    </source>
</evidence>
<sequence>MPTRANSTGSDEGEKEDVNAVEHIASPGGKENTGNAGPPILTPEQERKLWRKVDLRILPILTIMYLCSFMDRGNIGTPFKRVSLTAIHIHISLSLVLKKFRPSRWLPGITIVWGIIMTLMGIVKSLARVVLDLQGILTAIVGVAACFILVDFPDTAKFLTEEERAFLIFKKKYDNSSVGEEERFELQHLKAAVLDWQIWMQIMVYFGIVVPLYGISLFLPSIINSFGYNIAISELLTVPPYVCGVITLIVFAVLSDMLKMRSPFILAGLLMCLIGFAINISDAAVGVKYFGTFFCVSGAYAALPGVVAWLGNNLAGQYKRAAGMGIQIGIGNFAGAIASNIYLSQDAPRYILGHALELMFVGIGLVFLPLTVLAYRSINKRRDLEQRRLDERGVKYTVEELRRMGDRAPDFRYTL</sequence>
<evidence type="ECO:0000256" key="6">
    <source>
        <dbReference type="SAM" id="MobiDB-lite"/>
    </source>
</evidence>
<keyword evidence="2" id="KW-0813">Transport</keyword>
<evidence type="ECO:0000256" key="1">
    <source>
        <dbReference type="ARBA" id="ARBA00004141"/>
    </source>
</evidence>
<dbReference type="FunFam" id="1.20.1250.20:FF:000068">
    <property type="entry name" value="MFS general substrate transporter"/>
    <property type="match status" value="1"/>
</dbReference>
<dbReference type="EMBL" id="SEKV01001288">
    <property type="protein sequence ID" value="TFY51077.1"/>
    <property type="molecule type" value="Genomic_DNA"/>
</dbReference>